<dbReference type="InterPro" id="IPR006298">
    <property type="entry name" value="BipA"/>
</dbReference>
<dbReference type="FunFam" id="3.30.70.240:FF:000002">
    <property type="entry name" value="GTP-binding protein TypA"/>
    <property type="match status" value="1"/>
</dbReference>
<dbReference type="Pfam" id="PF00679">
    <property type="entry name" value="EFG_C"/>
    <property type="match status" value="1"/>
</dbReference>
<dbReference type="Pfam" id="PF00009">
    <property type="entry name" value="GTP_EFTU"/>
    <property type="match status" value="1"/>
</dbReference>
<gene>
    <name evidence="2" type="ORF">ANDGO_03540</name>
</gene>
<dbReference type="NCBIfam" id="TIGR01394">
    <property type="entry name" value="TypA_BipA"/>
    <property type="match status" value="1"/>
</dbReference>
<dbReference type="FunFam" id="2.40.50.250:FF:000001">
    <property type="entry name" value="GTP-binding protein TypA"/>
    <property type="match status" value="1"/>
</dbReference>
<dbReference type="PANTHER" id="PTHR42908:SF8">
    <property type="entry name" value="TR-TYPE G DOMAIN-CONTAINING PROTEIN"/>
    <property type="match status" value="1"/>
</dbReference>
<reference evidence="2" key="1">
    <citation type="submission" date="2019-09" db="EMBL/GenBank/DDBJ databases">
        <title>The Mitochondrial Proteome of the Jakobid, Andalucia godoyi, a Protist With the Most Gene-Rich and Bacteria-Like Mitochondrial Genome.</title>
        <authorList>
            <person name="Gray M.W."/>
            <person name="Burger G."/>
            <person name="Derelle R."/>
            <person name="Klimes V."/>
            <person name="Leger M."/>
            <person name="Sarrasin M."/>
            <person name="Vlcek C."/>
            <person name="Roger A.J."/>
            <person name="Elias M."/>
            <person name="Lang B.F."/>
        </authorList>
    </citation>
    <scope>NUCLEOTIDE SEQUENCE</scope>
    <source>
        <strain evidence="2">And28</strain>
    </source>
</reference>
<dbReference type="PROSITE" id="PS51722">
    <property type="entry name" value="G_TR_2"/>
    <property type="match status" value="1"/>
</dbReference>
<organism evidence="2 3">
    <name type="scientific">Andalucia godoyi</name>
    <name type="common">Flagellate</name>
    <dbReference type="NCBI Taxonomy" id="505711"/>
    <lineage>
        <taxon>Eukaryota</taxon>
        <taxon>Discoba</taxon>
        <taxon>Jakobida</taxon>
        <taxon>Andalucina</taxon>
        <taxon>Andaluciidae</taxon>
        <taxon>Andalucia</taxon>
    </lineage>
</organism>
<dbReference type="FunFam" id="3.40.50.300:FF:000055">
    <property type="entry name" value="GTP-binding protein TypA"/>
    <property type="match status" value="1"/>
</dbReference>
<dbReference type="InterPro" id="IPR027417">
    <property type="entry name" value="P-loop_NTPase"/>
</dbReference>
<dbReference type="Pfam" id="PF21018">
    <property type="entry name" value="BipA_C"/>
    <property type="match status" value="1"/>
</dbReference>
<dbReference type="OrthoDB" id="364892at2759"/>
<dbReference type="PANTHER" id="PTHR42908">
    <property type="entry name" value="TRANSLATION ELONGATION FACTOR-RELATED"/>
    <property type="match status" value="1"/>
</dbReference>
<dbReference type="Gene3D" id="2.40.50.250">
    <property type="entry name" value="bipa protein"/>
    <property type="match status" value="1"/>
</dbReference>
<dbReference type="SUPFAM" id="SSF52540">
    <property type="entry name" value="P-loop containing nucleoside triphosphate hydrolases"/>
    <property type="match status" value="1"/>
</dbReference>
<comment type="caution">
    <text evidence="2">The sequence shown here is derived from an EMBL/GenBank/DDBJ whole genome shotgun (WGS) entry which is preliminary data.</text>
</comment>
<dbReference type="NCBIfam" id="TIGR00231">
    <property type="entry name" value="small_GTP"/>
    <property type="match status" value="1"/>
</dbReference>
<name>A0A8K0AJB4_ANDGO</name>
<dbReference type="InterPro" id="IPR000640">
    <property type="entry name" value="EFG_V-like"/>
</dbReference>
<dbReference type="PROSITE" id="PS00301">
    <property type="entry name" value="G_TR_1"/>
    <property type="match status" value="1"/>
</dbReference>
<sequence>MLFSQCRSLAIRRLGGVDRRMMTTTMTIMAAVGSASRRCFSSSVVRDISKIRNLSIIAHVDHGKTSLVDCLLKESLSQRSGSTESERVMDSNQLEKERGITILAKATELTFNGYTFNICDTPGHADFGGEVERSLSMVDGVALVVDATEGPMAQTKFVLKKALQAGKLPMVVINKVDRPTAATRVGGPVENEIFDLFCQLDANDEQLDYPVLYASARQGWCRTDWKDESVQDVTAFFAAAVKRFPSPNVDPTAAFQMLVSQLESNSYFGKCLLGRVQSGTVKVGQRIHSIAPNGDIVEDNRIMKILKRRQGMTQIAVDEAVAGDIVSIAGLPKSTVNSTLADLSIVDPIPSIPIDPPTISMMFAVNDSPLSGKDAKSKKVTSTMIRERLEKEVESNIALNLTISPNGEAFEVRGRGELQLGILIETMRREGFEMSIYPPKCLFKDDGSEPIEEAVIDVEADYAGTVIEKLTLRKGELKDYTTHQGRSRLVFQVPTRGLMGYRREFVNDTHGSGVMQRLFLEYGPYRGSIDKLEKGALISSESGIATMYALLALEPRGQLFVSPGEEVYEGMVIGEHTRDNDLECNASKEKHLSNVRTVMRDDTVKLTPPRILTLEDAITYMRDDECLEVTPSSIRLRKQLLDSAKRKVANRKK</sequence>
<dbReference type="InterPro" id="IPR009000">
    <property type="entry name" value="Transl_B-barrel_sf"/>
</dbReference>
<evidence type="ECO:0000259" key="1">
    <source>
        <dbReference type="PROSITE" id="PS51722"/>
    </source>
</evidence>
<dbReference type="CDD" id="cd01891">
    <property type="entry name" value="TypA_BipA"/>
    <property type="match status" value="1"/>
</dbReference>
<feature type="domain" description="Tr-type G" evidence="1">
    <location>
        <begin position="49"/>
        <end position="248"/>
    </location>
</feature>
<dbReference type="GO" id="GO:0005525">
    <property type="term" value="F:GTP binding"/>
    <property type="evidence" value="ECO:0007669"/>
    <property type="project" value="InterPro"/>
</dbReference>
<dbReference type="Gene3D" id="3.30.70.240">
    <property type="match status" value="1"/>
</dbReference>
<keyword evidence="3" id="KW-1185">Reference proteome</keyword>
<dbReference type="Gene3D" id="2.40.30.10">
    <property type="entry name" value="Translation factors"/>
    <property type="match status" value="1"/>
</dbReference>
<dbReference type="InterPro" id="IPR031157">
    <property type="entry name" value="G_TR_CS"/>
</dbReference>
<dbReference type="GO" id="GO:0005829">
    <property type="term" value="C:cytosol"/>
    <property type="evidence" value="ECO:0007669"/>
    <property type="project" value="TreeGrafter"/>
</dbReference>
<dbReference type="SUPFAM" id="SSF50447">
    <property type="entry name" value="Translation proteins"/>
    <property type="match status" value="1"/>
</dbReference>
<accession>A0A8K0AJB4</accession>
<dbReference type="Gene3D" id="3.40.50.300">
    <property type="entry name" value="P-loop containing nucleotide triphosphate hydrolases"/>
    <property type="match status" value="1"/>
</dbReference>
<dbReference type="PRINTS" id="PR00315">
    <property type="entry name" value="ELONGATNFCT"/>
</dbReference>
<dbReference type="InterPro" id="IPR035651">
    <property type="entry name" value="BipA_V"/>
</dbReference>
<proteinExistence type="predicted"/>
<dbReference type="GO" id="GO:0003924">
    <property type="term" value="F:GTPase activity"/>
    <property type="evidence" value="ECO:0007669"/>
    <property type="project" value="InterPro"/>
</dbReference>
<dbReference type="SUPFAM" id="SSF54980">
    <property type="entry name" value="EF-G C-terminal domain-like"/>
    <property type="match status" value="2"/>
</dbReference>
<dbReference type="GO" id="GO:1990904">
    <property type="term" value="C:ribonucleoprotein complex"/>
    <property type="evidence" value="ECO:0007669"/>
    <property type="project" value="TreeGrafter"/>
</dbReference>
<dbReference type="InterPro" id="IPR005225">
    <property type="entry name" value="Small_GTP-bd"/>
</dbReference>
<dbReference type="InterPro" id="IPR000795">
    <property type="entry name" value="T_Tr_GTP-bd_dom"/>
</dbReference>
<dbReference type="Proteomes" id="UP000799049">
    <property type="component" value="Unassembled WGS sequence"/>
</dbReference>
<dbReference type="InterPro" id="IPR048876">
    <property type="entry name" value="BipA_C"/>
</dbReference>
<evidence type="ECO:0000313" key="3">
    <source>
        <dbReference type="Proteomes" id="UP000799049"/>
    </source>
</evidence>
<dbReference type="Gene3D" id="3.30.70.870">
    <property type="entry name" value="Elongation Factor G (Translational Gtpase), domain 3"/>
    <property type="match status" value="1"/>
</dbReference>
<dbReference type="InterPro" id="IPR047041">
    <property type="entry name" value="BipA_GTP-bd_dom"/>
</dbReference>
<evidence type="ECO:0000313" key="2">
    <source>
        <dbReference type="EMBL" id="KAF0852604.1"/>
    </source>
</evidence>
<dbReference type="AlphaFoldDB" id="A0A8K0AJB4"/>
<protein>
    <submittedName>
        <fullName evidence="2">Mitochondrial translation GTP-binding protein TypA/BipA</fullName>
    </submittedName>
</protein>
<dbReference type="EMBL" id="VRVR01000026">
    <property type="protein sequence ID" value="KAF0852604.1"/>
    <property type="molecule type" value="Genomic_DNA"/>
</dbReference>
<dbReference type="InterPro" id="IPR042116">
    <property type="entry name" value="TypA/BipA_C"/>
</dbReference>
<dbReference type="InterPro" id="IPR035647">
    <property type="entry name" value="EFG_III/V"/>
</dbReference>
<dbReference type="CDD" id="cd03710">
    <property type="entry name" value="BipA_TypA_C"/>
    <property type="match status" value="1"/>
</dbReference>